<dbReference type="EC" id="2.7.11.1" evidence="1"/>
<keyword evidence="7" id="KW-1133">Transmembrane helix</keyword>
<dbReference type="PANTHER" id="PTHR43289:SF6">
    <property type="entry name" value="SERINE_THREONINE-PROTEIN KINASE NEKL-3"/>
    <property type="match status" value="1"/>
</dbReference>
<dbReference type="GO" id="GO:0004674">
    <property type="term" value="F:protein serine/threonine kinase activity"/>
    <property type="evidence" value="ECO:0007669"/>
    <property type="project" value="UniProtKB-KW"/>
</dbReference>
<dbReference type="InterPro" id="IPR000719">
    <property type="entry name" value="Prot_kinase_dom"/>
</dbReference>
<dbReference type="PROSITE" id="PS00108">
    <property type="entry name" value="PROTEIN_KINASE_ST"/>
    <property type="match status" value="1"/>
</dbReference>
<dbReference type="Pfam" id="PF13360">
    <property type="entry name" value="PQQ_2"/>
    <property type="match status" value="1"/>
</dbReference>
<evidence type="ECO:0000256" key="1">
    <source>
        <dbReference type="ARBA" id="ARBA00012513"/>
    </source>
</evidence>
<comment type="caution">
    <text evidence="9">The sequence shown here is derived from an EMBL/GenBank/DDBJ whole genome shotgun (WGS) entry which is preliminary data.</text>
</comment>
<dbReference type="Gene3D" id="3.30.200.20">
    <property type="entry name" value="Phosphorylase Kinase, domain 1"/>
    <property type="match status" value="1"/>
</dbReference>
<evidence type="ECO:0000256" key="3">
    <source>
        <dbReference type="ARBA" id="ARBA00022679"/>
    </source>
</evidence>
<keyword evidence="3" id="KW-0808">Transferase</keyword>
<evidence type="ECO:0000256" key="4">
    <source>
        <dbReference type="ARBA" id="ARBA00022741"/>
    </source>
</evidence>
<dbReference type="SUPFAM" id="SSF56112">
    <property type="entry name" value="Protein kinase-like (PK-like)"/>
    <property type="match status" value="1"/>
</dbReference>
<dbReference type="GO" id="GO:0005524">
    <property type="term" value="F:ATP binding"/>
    <property type="evidence" value="ECO:0007669"/>
    <property type="project" value="UniProtKB-KW"/>
</dbReference>
<sequence>MELRPGDVYAGFRVLSQLGAGGMGEVYRVEHLELRRIEALKRISGAGTTDPDFHKRFRSEARTTAALDHPSIIGVNNYGIADDGSPWIAMPLLHGDDLKGRIFTPRVLAPIATQIGAALDYAHSHGVVHRDIKPANLFLTIDAESGKPTDAMILDFGIAKAADATKLTATNTLIGTLAYTAPEVIEGRPASPASDQYALACTIHELLTGVSPFSGTSASQIMAAHLDKPAPPLSQTDPRLAPADPVMARALAKDPARRYPSCGAFIGELNSSLGRPGYRPAPAVVSPTFVSPAFSTPTQIAPAAVSPWQKNRTTILAAAAAVVAVLVVISAVVVLGGGDENHDGGLLAGQLTSEFPTAPDVAWKFSPSDVGASTLQRMGSGFVALRPPFAYDDTAIITIADEHLVGTTLATGDRWTSTQTVDTCADRIVDGLVGCLSGSQLVLINTIDGSTRTSAPAYPGLVGSNAAGHFVLPDDSATGSGEMQLTKFTPDGVEWAKSYTPDALGSSLQGRGTVLTSDTAVFFGTAPALFVDAASGDSLVQGLIDPDSARVTPAGTFVVGTKQGDVQSTVAVYPNGSIRDVPHGSTSTWSTATPEVADEKYGNVLWVGDKPVGLDEPVPGWPSAVSAFSDGSSGPIDIPLATTDYTILAGGDIVAVNTATGSELWRHPSAKGGLSYGGRAVTDGRHIIFFDSSTLIAADLATGEVAWTLPLTDLIGSSSSTGGALSLLAAGDMLIVASETGGIAALSPSGGAATTPGTR</sequence>
<name>A0A7I9V8E3_9ACTN</name>
<accession>A0A7I9V8E3</accession>
<organism evidence="9 10">
    <name type="scientific">Gordonia spumicola</name>
    <dbReference type="NCBI Taxonomy" id="589161"/>
    <lineage>
        <taxon>Bacteria</taxon>
        <taxon>Bacillati</taxon>
        <taxon>Actinomycetota</taxon>
        <taxon>Actinomycetes</taxon>
        <taxon>Mycobacteriales</taxon>
        <taxon>Gordoniaceae</taxon>
        <taxon>Gordonia</taxon>
    </lineage>
</organism>
<feature type="domain" description="Protein kinase" evidence="8">
    <location>
        <begin position="12"/>
        <end position="273"/>
    </location>
</feature>
<dbReference type="Pfam" id="PF00069">
    <property type="entry name" value="Pkinase"/>
    <property type="match status" value="1"/>
</dbReference>
<dbReference type="InterPro" id="IPR015943">
    <property type="entry name" value="WD40/YVTN_repeat-like_dom_sf"/>
</dbReference>
<reference evidence="10" key="1">
    <citation type="submission" date="2019-06" db="EMBL/GenBank/DDBJ databases">
        <title>Gordonia isolated from sludge of a wastewater treatment plant.</title>
        <authorList>
            <person name="Tamura T."/>
            <person name="Aoyama K."/>
            <person name="Kang Y."/>
            <person name="Saito S."/>
            <person name="Akiyama N."/>
            <person name="Yazawa K."/>
            <person name="Gonoi T."/>
            <person name="Mikami Y."/>
        </authorList>
    </citation>
    <scope>NUCLEOTIDE SEQUENCE [LARGE SCALE GENOMIC DNA]</scope>
    <source>
        <strain evidence="10">NBRC 107696</strain>
    </source>
</reference>
<keyword evidence="10" id="KW-1185">Reference proteome</keyword>
<evidence type="ECO:0000256" key="5">
    <source>
        <dbReference type="ARBA" id="ARBA00022777"/>
    </source>
</evidence>
<keyword evidence="6" id="KW-0067">ATP-binding</keyword>
<dbReference type="EMBL" id="BJOV01000003">
    <property type="protein sequence ID" value="GEE01381.1"/>
    <property type="molecule type" value="Genomic_DNA"/>
</dbReference>
<dbReference type="PROSITE" id="PS50011">
    <property type="entry name" value="PROTEIN_KINASE_DOM"/>
    <property type="match status" value="1"/>
</dbReference>
<keyword evidence="5" id="KW-0418">Kinase</keyword>
<dbReference type="PANTHER" id="PTHR43289">
    <property type="entry name" value="MITOGEN-ACTIVATED PROTEIN KINASE KINASE KINASE 20-RELATED"/>
    <property type="match status" value="1"/>
</dbReference>
<dbReference type="InterPro" id="IPR011009">
    <property type="entry name" value="Kinase-like_dom_sf"/>
</dbReference>
<evidence type="ECO:0000259" key="8">
    <source>
        <dbReference type="PROSITE" id="PS50011"/>
    </source>
</evidence>
<keyword evidence="7" id="KW-0472">Membrane</keyword>
<dbReference type="InterPro" id="IPR002372">
    <property type="entry name" value="PQQ_rpt_dom"/>
</dbReference>
<dbReference type="Gene3D" id="2.130.10.10">
    <property type="entry name" value="YVTN repeat-like/Quinoprotein amine dehydrogenase"/>
    <property type="match status" value="1"/>
</dbReference>
<evidence type="ECO:0000256" key="7">
    <source>
        <dbReference type="SAM" id="Phobius"/>
    </source>
</evidence>
<evidence type="ECO:0000313" key="10">
    <source>
        <dbReference type="Proteomes" id="UP000444960"/>
    </source>
</evidence>
<proteinExistence type="predicted"/>
<keyword evidence="2" id="KW-0723">Serine/threonine-protein kinase</keyword>
<gene>
    <name evidence="9" type="ORF">nbrc107696_18270</name>
</gene>
<dbReference type="CDD" id="cd14014">
    <property type="entry name" value="STKc_PknB_like"/>
    <property type="match status" value="1"/>
</dbReference>
<dbReference type="Proteomes" id="UP000444960">
    <property type="component" value="Unassembled WGS sequence"/>
</dbReference>
<dbReference type="SMART" id="SM00220">
    <property type="entry name" value="S_TKc"/>
    <property type="match status" value="1"/>
</dbReference>
<keyword evidence="7" id="KW-0812">Transmembrane</keyword>
<dbReference type="InterPro" id="IPR011047">
    <property type="entry name" value="Quinoprotein_ADH-like_sf"/>
</dbReference>
<evidence type="ECO:0000256" key="2">
    <source>
        <dbReference type="ARBA" id="ARBA00022527"/>
    </source>
</evidence>
<evidence type="ECO:0000256" key="6">
    <source>
        <dbReference type="ARBA" id="ARBA00022840"/>
    </source>
</evidence>
<protein>
    <recommendedName>
        <fullName evidence="1">non-specific serine/threonine protein kinase</fullName>
        <ecNumber evidence="1">2.7.11.1</ecNumber>
    </recommendedName>
</protein>
<evidence type="ECO:0000313" key="9">
    <source>
        <dbReference type="EMBL" id="GEE01381.1"/>
    </source>
</evidence>
<dbReference type="AlphaFoldDB" id="A0A7I9V8E3"/>
<dbReference type="InterPro" id="IPR008271">
    <property type="entry name" value="Ser/Thr_kinase_AS"/>
</dbReference>
<feature type="transmembrane region" description="Helical" evidence="7">
    <location>
        <begin position="315"/>
        <end position="337"/>
    </location>
</feature>
<keyword evidence="4" id="KW-0547">Nucleotide-binding</keyword>
<dbReference type="Gene3D" id="1.10.510.10">
    <property type="entry name" value="Transferase(Phosphotransferase) domain 1"/>
    <property type="match status" value="1"/>
</dbReference>
<dbReference type="SUPFAM" id="SSF50998">
    <property type="entry name" value="Quinoprotein alcohol dehydrogenase-like"/>
    <property type="match status" value="1"/>
</dbReference>